<organism evidence="1 2">
    <name type="scientific">Nesidiocoris tenuis</name>
    <dbReference type="NCBI Taxonomy" id="355587"/>
    <lineage>
        <taxon>Eukaryota</taxon>
        <taxon>Metazoa</taxon>
        <taxon>Ecdysozoa</taxon>
        <taxon>Arthropoda</taxon>
        <taxon>Hexapoda</taxon>
        <taxon>Insecta</taxon>
        <taxon>Pterygota</taxon>
        <taxon>Neoptera</taxon>
        <taxon>Paraneoptera</taxon>
        <taxon>Hemiptera</taxon>
        <taxon>Heteroptera</taxon>
        <taxon>Panheteroptera</taxon>
        <taxon>Cimicomorpha</taxon>
        <taxon>Miridae</taxon>
        <taxon>Dicyphina</taxon>
        <taxon>Nesidiocoris</taxon>
    </lineage>
</organism>
<dbReference type="AlphaFoldDB" id="A0A6H5HH49"/>
<reference evidence="1 2" key="1">
    <citation type="submission" date="2020-02" db="EMBL/GenBank/DDBJ databases">
        <authorList>
            <person name="Ferguson B K."/>
        </authorList>
    </citation>
    <scope>NUCLEOTIDE SEQUENCE [LARGE SCALE GENOMIC DNA]</scope>
</reference>
<dbReference type="OrthoDB" id="5969272at2759"/>
<keyword evidence="2" id="KW-1185">Reference proteome</keyword>
<dbReference type="Proteomes" id="UP000479000">
    <property type="component" value="Unassembled WGS sequence"/>
</dbReference>
<evidence type="ECO:0000313" key="1">
    <source>
        <dbReference type="EMBL" id="CAB0015984.1"/>
    </source>
</evidence>
<dbReference type="InterPro" id="IPR013783">
    <property type="entry name" value="Ig-like_fold"/>
</dbReference>
<evidence type="ECO:0008006" key="3">
    <source>
        <dbReference type="Google" id="ProtNLM"/>
    </source>
</evidence>
<sequence>MEGPQFLLEPPHWLDFTNSTGAIIDCKATGVPQPTISWLDAIDNRVTDIPGLRSNLSHYIQPRKPLLDYPVIKLCKSGSSTSRISYWSAEFKKEEQFPSPKNSFPLKNPGRRTDNNFSLQIRTLHLLEPQCSITNKWHLLANKKKLNFCWKLVVELIPRRWLIPQVNTLYRQETLTSSKSRKENRWTSERSISISKTRVCTGRHDPIIDCDPLFIEMWVHEQTVCYLRYAGSCRITKKLRIHAYSKFCPHTKLSPSWVWTWKPIILPPTLS</sequence>
<dbReference type="Gene3D" id="2.60.40.10">
    <property type="entry name" value="Immunoglobulins"/>
    <property type="match status" value="1"/>
</dbReference>
<dbReference type="EMBL" id="CADCXU010029829">
    <property type="protein sequence ID" value="CAB0015984.1"/>
    <property type="molecule type" value="Genomic_DNA"/>
</dbReference>
<accession>A0A6H5HH49</accession>
<gene>
    <name evidence="1" type="ORF">NTEN_LOCUS20317</name>
</gene>
<feature type="non-terminal residue" evidence="1">
    <location>
        <position position="271"/>
    </location>
</feature>
<evidence type="ECO:0000313" key="2">
    <source>
        <dbReference type="Proteomes" id="UP000479000"/>
    </source>
</evidence>
<protein>
    <recommendedName>
        <fullName evidence="3">Ig-like domain-containing protein</fullName>
    </recommendedName>
</protein>
<proteinExistence type="predicted"/>
<name>A0A6H5HH49_9HEMI</name>